<feature type="transmembrane region" description="Helical" evidence="1">
    <location>
        <begin position="655"/>
        <end position="674"/>
    </location>
</feature>
<feature type="transmembrane region" description="Helical" evidence="1">
    <location>
        <begin position="582"/>
        <end position="601"/>
    </location>
</feature>
<dbReference type="RefSeq" id="WP_161975164.1">
    <property type="nucleotide sequence ID" value="NZ_BIFR01000001.1"/>
</dbReference>
<keyword evidence="1" id="KW-1133">Transmembrane helix</keyword>
<keyword evidence="1" id="KW-0812">Transmembrane</keyword>
<protein>
    <submittedName>
        <fullName evidence="2">Uncharacterized protein</fullName>
    </submittedName>
</protein>
<gene>
    <name evidence="2" type="ORF">KTT_00200</name>
</gene>
<organism evidence="2 3">
    <name type="scientific">Tengunoibacter tsumagoiensis</name>
    <dbReference type="NCBI Taxonomy" id="2014871"/>
    <lineage>
        <taxon>Bacteria</taxon>
        <taxon>Bacillati</taxon>
        <taxon>Chloroflexota</taxon>
        <taxon>Ktedonobacteria</taxon>
        <taxon>Ktedonobacterales</taxon>
        <taxon>Dictyobacteraceae</taxon>
        <taxon>Tengunoibacter</taxon>
    </lineage>
</organism>
<feature type="transmembrane region" description="Helical" evidence="1">
    <location>
        <begin position="681"/>
        <end position="700"/>
    </location>
</feature>
<keyword evidence="1" id="KW-0472">Membrane</keyword>
<keyword evidence="3" id="KW-1185">Reference proteome</keyword>
<feature type="transmembrane region" description="Helical" evidence="1">
    <location>
        <begin position="712"/>
        <end position="731"/>
    </location>
</feature>
<dbReference type="AlphaFoldDB" id="A0A401ZTH1"/>
<comment type="caution">
    <text evidence="2">The sequence shown here is derived from an EMBL/GenBank/DDBJ whole genome shotgun (WGS) entry which is preliminary data.</text>
</comment>
<name>A0A401ZTH1_9CHLR</name>
<accession>A0A401ZTH1</accession>
<evidence type="ECO:0000313" key="3">
    <source>
        <dbReference type="Proteomes" id="UP000287352"/>
    </source>
</evidence>
<sequence>MQNMMMRGRPWHTARYTVLLLLGLGLLLGLDRLCYHFTLPVSLESHAGKLTLHVGNTVLPIDIKEAPESLQFDATDPVVHEYQIDGSDSTNNFTLDRNYLDQISTTPYYRFQAWMRDLAGTSQWRNVHIHSPASQRSDVSMGDPANGSSFPLPHGTGWQVTMQLQRPETQRTISLIINDQESISIVINRNDRFVQVIQSHSGLADVELNKSFFPTDALPFGVMVLDLLVRVLLWALVLLGAVLLCEMIVALLSALLLRQIYFAPSTAKVQHSFSPAKSSYIPSTPPVLQETLISHTSFPRADLTAITEDLPHSGDFDPEFYEDHYQSIPFYSPDTEYGLPEQPSTTRLAKVKNLLWLRTIWQKLVEALHPIALLALCLSFLFVAWIARVQYNGQPHIYDANAYLFAAKMYAQGHLSVPVPPAASHFPGPFMITFQGRWFAQYPPGTALTLVPGLWLGVPWLVEPVLGTLALLGIGLVAARLYTRQVATLAVLLGTFSPFYSYLAASYLSHAIALFYLIWGLWAFLRFTQGGARWNLLFAAFLLGMGALTRDLVGILFAGLSCSMIVLLYRQQIWQERRRWKLPATGFFLICLFFGGITLAVNQSLTGDPFTSARTLFFAGDRWGFGPGIGFYGQHTVAAGLVNLDEILTILSIDLYGWPFYLTLAFMAIPFLTLRARMVDWLCLACVCLIAASFVGYFYHGIYLGPRYLFETLPFLLILTARGILTLIAIAKELTARIYRTFLLKHEHREMGLPFAGYLFTTTLMLCLLSCNVFYYLPRQIVLYQNYSGLSVYPIDLPVLYRPDLHHAIIVTENYAIYQMVLFPLNDPQLQGDLIYALASDATDYQQLQTAFPGRKIYHLDLNADGTIHYTQVGSADLQQTRK</sequence>
<feature type="transmembrane region" description="Helical" evidence="1">
    <location>
        <begin position="554"/>
        <end position="570"/>
    </location>
</feature>
<evidence type="ECO:0000256" key="1">
    <source>
        <dbReference type="SAM" id="Phobius"/>
    </source>
</evidence>
<evidence type="ECO:0000313" key="2">
    <source>
        <dbReference type="EMBL" id="GCE10161.1"/>
    </source>
</evidence>
<dbReference type="Proteomes" id="UP000287352">
    <property type="component" value="Unassembled WGS sequence"/>
</dbReference>
<feature type="transmembrane region" description="Helical" evidence="1">
    <location>
        <begin position="508"/>
        <end position="525"/>
    </location>
</feature>
<reference evidence="3" key="1">
    <citation type="submission" date="2018-12" db="EMBL/GenBank/DDBJ databases">
        <title>Tengunoibacter tsumagoiensis gen. nov., sp. nov., Dictyobacter kobayashii sp. nov., D. alpinus sp. nov., and D. joshuensis sp. nov. and description of Dictyobacteraceae fam. nov. within the order Ktedonobacterales isolated from Tengu-no-mugimeshi.</title>
        <authorList>
            <person name="Wang C.M."/>
            <person name="Zheng Y."/>
            <person name="Sakai Y."/>
            <person name="Toyoda A."/>
            <person name="Minakuchi Y."/>
            <person name="Abe K."/>
            <person name="Yokota A."/>
            <person name="Yabe S."/>
        </authorList>
    </citation>
    <scope>NUCLEOTIDE SEQUENCE [LARGE SCALE GENOMIC DNA]</scope>
    <source>
        <strain evidence="3">Uno3</strain>
    </source>
</reference>
<dbReference type="EMBL" id="BIFR01000001">
    <property type="protein sequence ID" value="GCE10161.1"/>
    <property type="molecule type" value="Genomic_DNA"/>
</dbReference>
<feature type="transmembrane region" description="Helical" evidence="1">
    <location>
        <begin position="367"/>
        <end position="387"/>
    </location>
</feature>
<feature type="transmembrane region" description="Helical" evidence="1">
    <location>
        <begin position="458"/>
        <end position="479"/>
    </location>
</feature>
<feature type="transmembrane region" description="Helical" evidence="1">
    <location>
        <begin position="231"/>
        <end position="257"/>
    </location>
</feature>
<proteinExistence type="predicted"/>
<feature type="transmembrane region" description="Helical" evidence="1">
    <location>
        <begin position="752"/>
        <end position="777"/>
    </location>
</feature>